<dbReference type="EMBL" id="KZ820626">
    <property type="protein sequence ID" value="PWN46931.1"/>
    <property type="molecule type" value="Genomic_DNA"/>
</dbReference>
<accession>A0ACD0NMA4</accession>
<keyword evidence="2" id="KW-1185">Reference proteome</keyword>
<gene>
    <name evidence="1" type="ORF">IE53DRAFT_382512</name>
</gene>
<proteinExistence type="predicted"/>
<reference evidence="1 2" key="1">
    <citation type="journal article" date="2018" name="Mol. Biol. Evol.">
        <title>Broad Genomic Sampling Reveals a Smut Pathogenic Ancestry of the Fungal Clade Ustilaginomycotina.</title>
        <authorList>
            <person name="Kijpornyongpan T."/>
            <person name="Mondo S.J."/>
            <person name="Barry K."/>
            <person name="Sandor L."/>
            <person name="Lee J."/>
            <person name="Lipzen A."/>
            <person name="Pangilinan J."/>
            <person name="LaButti K."/>
            <person name="Hainaut M."/>
            <person name="Henrissat B."/>
            <person name="Grigoriev I.V."/>
            <person name="Spatafora J.W."/>
            <person name="Aime M.C."/>
        </authorList>
    </citation>
    <scope>NUCLEOTIDE SEQUENCE [LARGE SCALE GENOMIC DNA]</scope>
    <source>
        <strain evidence="1 2">SA 807</strain>
    </source>
</reference>
<organism evidence="1 2">
    <name type="scientific">Violaceomyces palustris</name>
    <dbReference type="NCBI Taxonomy" id="1673888"/>
    <lineage>
        <taxon>Eukaryota</taxon>
        <taxon>Fungi</taxon>
        <taxon>Dikarya</taxon>
        <taxon>Basidiomycota</taxon>
        <taxon>Ustilaginomycotina</taxon>
        <taxon>Ustilaginomycetes</taxon>
        <taxon>Violaceomycetales</taxon>
        <taxon>Violaceomycetaceae</taxon>
        <taxon>Violaceomyces</taxon>
    </lineage>
</organism>
<evidence type="ECO:0000313" key="1">
    <source>
        <dbReference type="EMBL" id="PWN46931.1"/>
    </source>
</evidence>
<dbReference type="Proteomes" id="UP000245626">
    <property type="component" value="Unassembled WGS sequence"/>
</dbReference>
<protein>
    <submittedName>
        <fullName evidence="1">PAP2-domain-containing protein</fullName>
    </submittedName>
</protein>
<name>A0ACD0NMA4_9BASI</name>
<sequence>MSSTYTNSNGQPPANASQPQQRHQNHHHHQQQQQQQAFYQLSPKMKAYIPRPLHYLFARILSAATRLETSTSPSLSISRLKSHVFTRKEKIKYSILIFVASFSLFVMESPSFPLKLFIPALFTLALLLPVTSQFFLPASPIFAWLILFYSARYIPTSIRPHIWVSVLPTLETILYGANISDILTRFGHPALDILAWIPYGVIHFVAPFVVAACLFVFAPPGSVKVFANSFGFLNLIGVVIQILFPCAPPWYELREGLIPANYGMRGSPAGLARIDALFHSHGYTLTFTGSPMVFGAFPSLHAATATMEALFCSYFFPVALRVGRLRIDSRVLYWSYCFWLYWCTMYLMHHYLIDLVAGGCLSTMCFYLFLPDEMRTAMEQNYPYRNSAPAPTSAAPPASRPRAAFASLDTSNTNEILAMNDLPRSTAKNSQQQTRRGDEESQIKQATSTTNGFSTSTNNPPSRPHSRNNLRNAADTTNTTTIFSLEDEEESNKYSPYIEGGEVGNAGLRAKVGQGLRSNAASPAFSNSNQSANGRSKGAGKRDKQRDSFDDWGQGSD</sequence>
<evidence type="ECO:0000313" key="2">
    <source>
        <dbReference type="Proteomes" id="UP000245626"/>
    </source>
</evidence>